<comment type="caution">
    <text evidence="2">The sequence shown here is derived from an EMBL/GenBank/DDBJ whole genome shotgun (WGS) entry which is preliminary data.</text>
</comment>
<sequence>MENLPIDATLDDVMRKLGYYSGNNSSKETCFTEVEENQHCYYGKRLKRGIGRMLSRKKLSFKRNLFTTNDEATNKNKIQRKVSTGTLKSSDTGYEPSTHLKDKKNSSPNRCGNEARTTYSRMRTTRCDGRSWSSNRTNERGTEENLNKTMRLKRLKPRTVSGVKQHYYRQKPQRLSRRRYRDSGSELYPQNTDIDHEVEDETTGKCFILEKFLNDQVSKATTLQRPPTSSRLSEQLPRPRANRSKTNLTGSKEFSLESERAQVVPLYRFDMNGTLCNLMKAQRRHKTLRRENGVGDLKTSPHPKVSGISGKSADPSVSWMLAVSFDCSLVKPYDLLNRGFACTLTDSESEGNDFIDSTCWDMTDVIDESVGSLMTSKSDLEHDLLDVTFCDKYLFHPLNISYMKPVGEGLIFKSTTR</sequence>
<evidence type="ECO:0000313" key="2">
    <source>
        <dbReference type="EMBL" id="KAH3883728.1"/>
    </source>
</evidence>
<evidence type="ECO:0000313" key="3">
    <source>
        <dbReference type="Proteomes" id="UP000828390"/>
    </source>
</evidence>
<feature type="region of interest" description="Disordered" evidence="1">
    <location>
        <begin position="76"/>
        <end position="190"/>
    </location>
</feature>
<organism evidence="2 3">
    <name type="scientific">Dreissena polymorpha</name>
    <name type="common">Zebra mussel</name>
    <name type="synonym">Mytilus polymorpha</name>
    <dbReference type="NCBI Taxonomy" id="45954"/>
    <lineage>
        <taxon>Eukaryota</taxon>
        <taxon>Metazoa</taxon>
        <taxon>Spiralia</taxon>
        <taxon>Lophotrochozoa</taxon>
        <taxon>Mollusca</taxon>
        <taxon>Bivalvia</taxon>
        <taxon>Autobranchia</taxon>
        <taxon>Heteroconchia</taxon>
        <taxon>Euheterodonta</taxon>
        <taxon>Imparidentia</taxon>
        <taxon>Neoheterodontei</taxon>
        <taxon>Myida</taxon>
        <taxon>Dreissenoidea</taxon>
        <taxon>Dreissenidae</taxon>
        <taxon>Dreissena</taxon>
    </lineage>
</organism>
<reference evidence="2" key="1">
    <citation type="journal article" date="2019" name="bioRxiv">
        <title>The Genome of the Zebra Mussel, Dreissena polymorpha: A Resource for Invasive Species Research.</title>
        <authorList>
            <person name="McCartney M.A."/>
            <person name="Auch B."/>
            <person name="Kono T."/>
            <person name="Mallez S."/>
            <person name="Zhang Y."/>
            <person name="Obille A."/>
            <person name="Becker A."/>
            <person name="Abrahante J.E."/>
            <person name="Garbe J."/>
            <person name="Badalamenti J.P."/>
            <person name="Herman A."/>
            <person name="Mangelson H."/>
            <person name="Liachko I."/>
            <person name="Sullivan S."/>
            <person name="Sone E.D."/>
            <person name="Koren S."/>
            <person name="Silverstein K.A.T."/>
            <person name="Beckman K.B."/>
            <person name="Gohl D.M."/>
        </authorList>
    </citation>
    <scope>NUCLEOTIDE SEQUENCE</scope>
    <source>
        <strain evidence="2">Duluth1</strain>
        <tissue evidence="2">Whole animal</tissue>
    </source>
</reference>
<feature type="compositionally biased region" description="Basic and acidic residues" evidence="1">
    <location>
        <begin position="137"/>
        <end position="146"/>
    </location>
</feature>
<dbReference type="EMBL" id="JAIWYP010000001">
    <property type="protein sequence ID" value="KAH3883728.1"/>
    <property type="molecule type" value="Genomic_DNA"/>
</dbReference>
<proteinExistence type="predicted"/>
<name>A0A9D4MU21_DREPO</name>
<feature type="compositionally biased region" description="Polar residues" evidence="1">
    <location>
        <begin position="219"/>
        <end position="233"/>
    </location>
</feature>
<feature type="compositionally biased region" description="Basic residues" evidence="1">
    <location>
        <begin position="166"/>
        <end position="180"/>
    </location>
</feature>
<keyword evidence="3" id="KW-1185">Reference proteome</keyword>
<accession>A0A9D4MU21</accession>
<gene>
    <name evidence="2" type="ORF">DPMN_007695</name>
</gene>
<evidence type="ECO:0000256" key="1">
    <source>
        <dbReference type="SAM" id="MobiDB-lite"/>
    </source>
</evidence>
<feature type="region of interest" description="Disordered" evidence="1">
    <location>
        <begin position="219"/>
        <end position="249"/>
    </location>
</feature>
<feature type="compositionally biased region" description="Polar residues" evidence="1">
    <location>
        <begin position="81"/>
        <end position="92"/>
    </location>
</feature>
<feature type="compositionally biased region" description="Polar residues" evidence="1">
    <location>
        <begin position="106"/>
        <end position="122"/>
    </location>
</feature>
<reference evidence="2" key="2">
    <citation type="submission" date="2020-11" db="EMBL/GenBank/DDBJ databases">
        <authorList>
            <person name="McCartney M.A."/>
            <person name="Auch B."/>
            <person name="Kono T."/>
            <person name="Mallez S."/>
            <person name="Becker A."/>
            <person name="Gohl D.M."/>
            <person name="Silverstein K.A.T."/>
            <person name="Koren S."/>
            <person name="Bechman K.B."/>
            <person name="Herman A."/>
            <person name="Abrahante J.E."/>
            <person name="Garbe J."/>
        </authorList>
    </citation>
    <scope>NUCLEOTIDE SEQUENCE</scope>
    <source>
        <strain evidence="2">Duluth1</strain>
        <tissue evidence="2">Whole animal</tissue>
    </source>
</reference>
<dbReference type="AlphaFoldDB" id="A0A9D4MU21"/>
<protein>
    <submittedName>
        <fullName evidence="2">Uncharacterized protein</fullName>
    </submittedName>
</protein>
<dbReference type="Proteomes" id="UP000828390">
    <property type="component" value="Unassembled WGS sequence"/>
</dbReference>